<dbReference type="InterPro" id="IPR002477">
    <property type="entry name" value="Peptidoglycan-bd-like"/>
</dbReference>
<dbReference type="InterPro" id="IPR006311">
    <property type="entry name" value="TAT_signal"/>
</dbReference>
<dbReference type="GO" id="GO:0030313">
    <property type="term" value="C:cell envelope"/>
    <property type="evidence" value="ECO:0007669"/>
    <property type="project" value="UniProtKB-SubCell"/>
</dbReference>
<dbReference type="Pfam" id="PF01471">
    <property type="entry name" value="PG_binding_1"/>
    <property type="match status" value="1"/>
</dbReference>
<dbReference type="EMBL" id="LK022848">
    <property type="protein sequence ID" value="CDR02789.1"/>
    <property type="molecule type" value="Genomic_DNA"/>
</dbReference>
<dbReference type="PANTHER" id="PTHR32347:SF23">
    <property type="entry name" value="BLL5650 PROTEIN"/>
    <property type="match status" value="1"/>
</dbReference>
<organism evidence="4">
    <name type="scientific">Streptomyces iranensis</name>
    <dbReference type="NCBI Taxonomy" id="576784"/>
    <lineage>
        <taxon>Bacteria</taxon>
        <taxon>Bacillati</taxon>
        <taxon>Actinomycetota</taxon>
        <taxon>Actinomycetes</taxon>
        <taxon>Kitasatosporales</taxon>
        <taxon>Streptomycetaceae</taxon>
        <taxon>Streptomyces</taxon>
        <taxon>Streptomyces violaceusniger group</taxon>
    </lineage>
</organism>
<dbReference type="SUPFAM" id="SSF47090">
    <property type="entry name" value="PGBD-like"/>
    <property type="match status" value="1"/>
</dbReference>
<dbReference type="InterPro" id="IPR036366">
    <property type="entry name" value="PGBDSf"/>
</dbReference>
<dbReference type="InterPro" id="IPR036365">
    <property type="entry name" value="PGBD-like_sf"/>
</dbReference>
<protein>
    <submittedName>
        <fullName evidence="5">Peptidoglycan hydrolase-like protein with peptidoglycan-binding domain</fullName>
    </submittedName>
    <submittedName>
        <fullName evidence="4">Peptidoglycan-binding domain 1 protein</fullName>
    </submittedName>
</protein>
<dbReference type="HOGENOM" id="CLU_057459_1_0_11"/>
<name>A0A060ZDM8_9ACTN</name>
<keyword evidence="2" id="KW-0175">Coiled coil</keyword>
<dbReference type="PROSITE" id="PS51318">
    <property type="entry name" value="TAT"/>
    <property type="match status" value="1"/>
</dbReference>
<dbReference type="AlphaFoldDB" id="A0A060ZDM8"/>
<evidence type="ECO:0000256" key="1">
    <source>
        <dbReference type="ARBA" id="ARBA00004196"/>
    </source>
</evidence>
<evidence type="ECO:0000313" key="6">
    <source>
        <dbReference type="Proteomes" id="UP000756710"/>
    </source>
</evidence>
<evidence type="ECO:0000259" key="3">
    <source>
        <dbReference type="Pfam" id="PF01471"/>
    </source>
</evidence>
<reference evidence="5 6" key="2">
    <citation type="submission" date="2021-03" db="EMBL/GenBank/DDBJ databases">
        <title>Genomic Encyclopedia of Type Strains, Phase IV (KMG-IV): sequencing the most valuable type-strain genomes for metagenomic binning, comparative biology and taxonomic classification.</title>
        <authorList>
            <person name="Goeker M."/>
        </authorList>
    </citation>
    <scope>NUCLEOTIDE SEQUENCE [LARGE SCALE GENOMIC DNA]</scope>
    <source>
        <strain evidence="5 6">DSM 41954</strain>
    </source>
</reference>
<dbReference type="EMBL" id="JAGGLR010000024">
    <property type="protein sequence ID" value="MBP2066381.1"/>
    <property type="molecule type" value="Genomic_DNA"/>
</dbReference>
<reference evidence="4" key="1">
    <citation type="submission" date="2014-05" db="EMBL/GenBank/DDBJ databases">
        <authorList>
            <person name="Horn Fabian"/>
        </authorList>
    </citation>
    <scope>NUCLEOTIDE SEQUENCE</scope>
</reference>
<proteinExistence type="predicted"/>
<dbReference type="PANTHER" id="PTHR32347">
    <property type="entry name" value="EFFLUX SYSTEM COMPONENT YKNX-RELATED"/>
    <property type="match status" value="1"/>
</dbReference>
<dbReference type="InterPro" id="IPR050465">
    <property type="entry name" value="UPF0194_transport"/>
</dbReference>
<keyword evidence="6" id="KW-1185">Reference proteome</keyword>
<dbReference type="GeneID" id="32467466"/>
<accession>A0A060ZDM8</accession>
<comment type="subcellular location">
    <subcellularLocation>
        <location evidence="1">Cell envelope</location>
    </subcellularLocation>
</comment>
<feature type="domain" description="Peptidoglycan binding-like" evidence="3">
    <location>
        <begin position="138"/>
        <end position="193"/>
    </location>
</feature>
<sequence length="373" mass="38124">MTDPATDTEPAPRRANRRRLVLAAAALVTATGAGAGALALSAHGEAKAERPGSAAPSAALATVVRGDLSDSRTLAGTLGFAGQRTVRGTGKGVVTQLPEPGAGVTRGNPLYRVDDRPVMVFFGDTPVFRTLVKPGVSGRDVTVLADNLQALGYDIGARGRTSGRGTEFTPSLAAALKRWQRDTGQQQTGTLDPGRVVVLPGEARVGDVKAQLGDPATGDVLTVTSAAKTVGVKVDAADATPIRVGDEVSIALPSAKTIPGKVTAVSHTVQGGGDEQDEEVTGPPSLRVTVTPAHGADVKRLDSASVRVTFTAETRKNVLSVPVGALLALREGGYALQHRDGGLLAVDTGLFAKGMVEVSGKGVREGLRVVTTS</sequence>
<evidence type="ECO:0000256" key="2">
    <source>
        <dbReference type="ARBA" id="ARBA00023054"/>
    </source>
</evidence>
<gene>
    <name evidence="5" type="ORF">J2Z30_007430</name>
    <name evidence="4" type="ORF">SIRAN915</name>
</gene>
<evidence type="ECO:0000313" key="5">
    <source>
        <dbReference type="EMBL" id="MBP2066381.1"/>
    </source>
</evidence>
<dbReference type="Proteomes" id="UP000756710">
    <property type="component" value="Unassembled WGS sequence"/>
</dbReference>
<dbReference type="Gene3D" id="1.10.101.10">
    <property type="entry name" value="PGBD-like superfamily/PGBD"/>
    <property type="match status" value="1"/>
</dbReference>
<evidence type="ECO:0000313" key="4">
    <source>
        <dbReference type="EMBL" id="CDR02789.1"/>
    </source>
</evidence>
<dbReference type="RefSeq" id="WP_044567302.1">
    <property type="nucleotide sequence ID" value="NZ_BAABDR010000053.1"/>
</dbReference>